<keyword evidence="6" id="KW-0695">RNA-directed DNA polymerase</keyword>
<evidence type="ECO:0000256" key="1">
    <source>
        <dbReference type="ARBA" id="ARBA00022679"/>
    </source>
</evidence>
<name>A0A371I9F9_MUCPR</name>
<evidence type="ECO:0000256" key="3">
    <source>
        <dbReference type="ARBA" id="ARBA00022722"/>
    </source>
</evidence>
<keyword evidence="2" id="KW-0548">Nucleotidyltransferase</keyword>
<evidence type="ECO:0000256" key="5">
    <source>
        <dbReference type="ARBA" id="ARBA00022801"/>
    </source>
</evidence>
<evidence type="ECO:0000313" key="9">
    <source>
        <dbReference type="Proteomes" id="UP000257109"/>
    </source>
</evidence>
<sequence length="117" mass="13388">MGGVLWQQDALGKKEQAIYYLSKKFTDCKQRYPTLKSPQLHLQKTSTDGTNSTLANGFVRIDIIYTSHKAIKGSAPAEQLAHHPLNDHQPFLHEFLDEHIMEVEEAEPEFDPAKWKL</sequence>
<feature type="domain" description="Reverse transcriptase RNase H-like" evidence="7">
    <location>
        <begin position="1"/>
        <end position="40"/>
    </location>
</feature>
<dbReference type="GO" id="GO:0004519">
    <property type="term" value="F:endonuclease activity"/>
    <property type="evidence" value="ECO:0007669"/>
    <property type="project" value="UniProtKB-KW"/>
</dbReference>
<reference evidence="8" key="1">
    <citation type="submission" date="2018-05" db="EMBL/GenBank/DDBJ databases">
        <title>Draft genome of Mucuna pruriens seed.</title>
        <authorList>
            <person name="Nnadi N.E."/>
            <person name="Vos R."/>
            <person name="Hasami M.H."/>
            <person name="Devisetty U.K."/>
            <person name="Aguiy J.C."/>
        </authorList>
    </citation>
    <scope>NUCLEOTIDE SEQUENCE [LARGE SCALE GENOMIC DNA]</scope>
    <source>
        <strain evidence="8">JCA_2017</strain>
    </source>
</reference>
<evidence type="ECO:0000313" key="8">
    <source>
        <dbReference type="EMBL" id="RDY11604.1"/>
    </source>
</evidence>
<dbReference type="GO" id="GO:0003964">
    <property type="term" value="F:RNA-directed DNA polymerase activity"/>
    <property type="evidence" value="ECO:0007669"/>
    <property type="project" value="UniProtKB-KW"/>
</dbReference>
<protein>
    <recommendedName>
        <fullName evidence="7">Reverse transcriptase RNase H-like domain-containing protein</fullName>
    </recommendedName>
</protein>
<organism evidence="8 9">
    <name type="scientific">Mucuna pruriens</name>
    <name type="common">Velvet bean</name>
    <name type="synonym">Dolichos pruriens</name>
    <dbReference type="NCBI Taxonomy" id="157652"/>
    <lineage>
        <taxon>Eukaryota</taxon>
        <taxon>Viridiplantae</taxon>
        <taxon>Streptophyta</taxon>
        <taxon>Embryophyta</taxon>
        <taxon>Tracheophyta</taxon>
        <taxon>Spermatophyta</taxon>
        <taxon>Magnoliopsida</taxon>
        <taxon>eudicotyledons</taxon>
        <taxon>Gunneridae</taxon>
        <taxon>Pentapetalae</taxon>
        <taxon>rosids</taxon>
        <taxon>fabids</taxon>
        <taxon>Fabales</taxon>
        <taxon>Fabaceae</taxon>
        <taxon>Papilionoideae</taxon>
        <taxon>50 kb inversion clade</taxon>
        <taxon>NPAAA clade</taxon>
        <taxon>indigoferoid/millettioid clade</taxon>
        <taxon>Phaseoleae</taxon>
        <taxon>Mucuna</taxon>
    </lineage>
</organism>
<keyword evidence="1" id="KW-0808">Transferase</keyword>
<dbReference type="GO" id="GO:0016787">
    <property type="term" value="F:hydrolase activity"/>
    <property type="evidence" value="ECO:0007669"/>
    <property type="project" value="UniProtKB-KW"/>
</dbReference>
<feature type="non-terminal residue" evidence="8">
    <location>
        <position position="1"/>
    </location>
</feature>
<evidence type="ECO:0000256" key="2">
    <source>
        <dbReference type="ARBA" id="ARBA00022695"/>
    </source>
</evidence>
<evidence type="ECO:0000256" key="4">
    <source>
        <dbReference type="ARBA" id="ARBA00022759"/>
    </source>
</evidence>
<proteinExistence type="predicted"/>
<comment type="caution">
    <text evidence="8">The sequence shown here is derived from an EMBL/GenBank/DDBJ whole genome shotgun (WGS) entry which is preliminary data.</text>
</comment>
<dbReference type="InterPro" id="IPR041373">
    <property type="entry name" value="RT_RNaseH"/>
</dbReference>
<gene>
    <name evidence="8" type="ORF">CR513_03704</name>
</gene>
<dbReference type="Proteomes" id="UP000257109">
    <property type="component" value="Unassembled WGS sequence"/>
</dbReference>
<dbReference type="Pfam" id="PF17917">
    <property type="entry name" value="RT_RNaseH"/>
    <property type="match status" value="1"/>
</dbReference>
<dbReference type="OrthoDB" id="1426770at2759"/>
<keyword evidence="5" id="KW-0378">Hydrolase</keyword>
<keyword evidence="3" id="KW-0540">Nuclease</keyword>
<evidence type="ECO:0000256" key="6">
    <source>
        <dbReference type="ARBA" id="ARBA00022918"/>
    </source>
</evidence>
<dbReference type="EMBL" id="QJKJ01000613">
    <property type="protein sequence ID" value="RDY11604.1"/>
    <property type="molecule type" value="Genomic_DNA"/>
</dbReference>
<keyword evidence="9" id="KW-1185">Reference proteome</keyword>
<dbReference type="AlphaFoldDB" id="A0A371I9F9"/>
<evidence type="ECO:0000259" key="7">
    <source>
        <dbReference type="Pfam" id="PF17917"/>
    </source>
</evidence>
<keyword evidence="4" id="KW-0255">Endonuclease</keyword>
<accession>A0A371I9F9</accession>